<evidence type="ECO:0008006" key="5">
    <source>
        <dbReference type="Google" id="ProtNLM"/>
    </source>
</evidence>
<name>A0ABT3P1D5_9PROT</name>
<keyword evidence="4" id="KW-1185">Reference proteome</keyword>
<evidence type="ECO:0000256" key="2">
    <source>
        <dbReference type="SAM" id="SignalP"/>
    </source>
</evidence>
<evidence type="ECO:0000313" key="4">
    <source>
        <dbReference type="Proteomes" id="UP001526430"/>
    </source>
</evidence>
<proteinExistence type="predicted"/>
<gene>
    <name evidence="3" type="ORF">OF850_20550</name>
</gene>
<feature type="signal peptide" evidence="2">
    <location>
        <begin position="1"/>
        <end position="21"/>
    </location>
</feature>
<feature type="region of interest" description="Disordered" evidence="1">
    <location>
        <begin position="29"/>
        <end position="88"/>
    </location>
</feature>
<keyword evidence="2" id="KW-0732">Signal</keyword>
<dbReference type="EMBL" id="JAPFQI010000024">
    <property type="protein sequence ID" value="MCW8087998.1"/>
    <property type="molecule type" value="Genomic_DNA"/>
</dbReference>
<feature type="compositionally biased region" description="Pro residues" evidence="1">
    <location>
        <begin position="61"/>
        <end position="88"/>
    </location>
</feature>
<organism evidence="3 4">
    <name type="scientific">Sabulicella glaciei</name>
    <dbReference type="NCBI Taxonomy" id="2984948"/>
    <lineage>
        <taxon>Bacteria</taxon>
        <taxon>Pseudomonadati</taxon>
        <taxon>Pseudomonadota</taxon>
        <taxon>Alphaproteobacteria</taxon>
        <taxon>Acetobacterales</taxon>
        <taxon>Acetobacteraceae</taxon>
        <taxon>Sabulicella</taxon>
    </lineage>
</organism>
<evidence type="ECO:0000313" key="3">
    <source>
        <dbReference type="EMBL" id="MCW8087998.1"/>
    </source>
</evidence>
<feature type="compositionally biased region" description="Low complexity" evidence="1">
    <location>
        <begin position="29"/>
        <end position="46"/>
    </location>
</feature>
<accession>A0ABT3P1D5</accession>
<dbReference type="Proteomes" id="UP001526430">
    <property type="component" value="Unassembled WGS sequence"/>
</dbReference>
<evidence type="ECO:0000256" key="1">
    <source>
        <dbReference type="SAM" id="MobiDB-lite"/>
    </source>
</evidence>
<comment type="caution">
    <text evidence="3">The sequence shown here is derived from an EMBL/GenBank/DDBJ whole genome shotgun (WGS) entry which is preliminary data.</text>
</comment>
<feature type="chain" id="PRO_5045922454" description="Energy transducer TonB" evidence="2">
    <location>
        <begin position="22"/>
        <end position="88"/>
    </location>
</feature>
<protein>
    <recommendedName>
        <fullName evidence="5">Energy transducer TonB</fullName>
    </recommendedName>
</protein>
<feature type="non-terminal residue" evidence="3">
    <location>
        <position position="88"/>
    </location>
</feature>
<sequence length="88" mass="8949">MNGRWAGSFVLVLALHGAALAGLATLSPATPEQPAAEPILLDLEPLPAEEEAPNQAAAAPEPAPAPPAEPPPREPPPPEPPPPEPIPE</sequence>
<reference evidence="3 4" key="1">
    <citation type="submission" date="2022-10" db="EMBL/GenBank/DDBJ databases">
        <title>Roseococcus glaciei nov., sp. nov., isolated from glacier.</title>
        <authorList>
            <person name="Liu Q."/>
            <person name="Xin Y.-H."/>
        </authorList>
    </citation>
    <scope>NUCLEOTIDE SEQUENCE [LARGE SCALE GENOMIC DNA]</scope>
    <source>
        <strain evidence="3 4">MDT2-1-1</strain>
    </source>
</reference>